<dbReference type="AlphaFoldDB" id="A0A2G5VCJ8"/>
<keyword evidence="6" id="KW-0813">Transport</keyword>
<dbReference type="Pfam" id="PF20663">
    <property type="entry name" value="COG4_N"/>
    <property type="match status" value="1"/>
</dbReference>
<dbReference type="SMART" id="SM00762">
    <property type="entry name" value="Cog4"/>
    <property type="match status" value="1"/>
</dbReference>
<evidence type="ECO:0000256" key="11">
    <source>
        <dbReference type="SAM" id="Coils"/>
    </source>
</evidence>
<comment type="similarity">
    <text evidence="3">Belongs to the COG4 family.</text>
</comment>
<dbReference type="InterPro" id="IPR048680">
    <property type="entry name" value="COG4_N"/>
</dbReference>
<evidence type="ECO:0000256" key="3">
    <source>
        <dbReference type="ARBA" id="ARBA00009215"/>
    </source>
</evidence>
<evidence type="ECO:0000256" key="6">
    <source>
        <dbReference type="ARBA" id="ARBA00022448"/>
    </source>
</evidence>
<dbReference type="PANTHER" id="PTHR24016:SF0">
    <property type="entry name" value="CONSERVED OLIGOMERIC GOLGI COMPLEX SUBUNIT 4"/>
    <property type="match status" value="1"/>
</dbReference>
<accession>A0A2G5VCJ8</accession>
<reference evidence="14" key="1">
    <citation type="submission" date="2017-10" db="EMBL/GenBank/DDBJ databases">
        <title>Rapid genome shrinkage in a self-fertile nematode reveals novel sperm competition proteins.</title>
        <authorList>
            <person name="Yin D."/>
            <person name="Schwarz E.M."/>
            <person name="Thomas C.G."/>
            <person name="Felde R.L."/>
            <person name="Korf I.F."/>
            <person name="Cutter A.D."/>
            <person name="Schartner C.M."/>
            <person name="Ralston E.J."/>
            <person name="Meyer B.J."/>
            <person name="Haag E.S."/>
        </authorList>
    </citation>
    <scope>NUCLEOTIDE SEQUENCE [LARGE SCALE GENOMIC DNA]</scope>
    <source>
        <strain evidence="14">JU1422</strain>
    </source>
</reference>
<dbReference type="GO" id="GO:0007030">
    <property type="term" value="P:Golgi organization"/>
    <property type="evidence" value="ECO:0007669"/>
    <property type="project" value="TreeGrafter"/>
</dbReference>
<dbReference type="GO" id="GO:0000139">
    <property type="term" value="C:Golgi membrane"/>
    <property type="evidence" value="ECO:0007669"/>
    <property type="project" value="UniProtKB-SubCell"/>
</dbReference>
<feature type="coiled-coil region" evidence="11">
    <location>
        <begin position="79"/>
        <end position="120"/>
    </location>
</feature>
<evidence type="ECO:0000256" key="4">
    <source>
        <dbReference type="ARBA" id="ARBA00011166"/>
    </source>
</evidence>
<dbReference type="Pfam" id="PF08318">
    <property type="entry name" value="COG4_m"/>
    <property type="match status" value="1"/>
</dbReference>
<proteinExistence type="inferred from homology"/>
<dbReference type="EMBL" id="PDUG01000002">
    <property type="protein sequence ID" value="PIC49493.1"/>
    <property type="molecule type" value="Genomic_DNA"/>
</dbReference>
<comment type="caution">
    <text evidence="13">The sequence shown here is derived from an EMBL/GenBank/DDBJ whole genome shotgun (WGS) entry which is preliminary data.</text>
</comment>
<evidence type="ECO:0000259" key="12">
    <source>
        <dbReference type="SMART" id="SM00762"/>
    </source>
</evidence>
<name>A0A2G5VCJ8_9PELO</name>
<keyword evidence="14" id="KW-1185">Reference proteome</keyword>
<feature type="domain" description="COG4 transport protein middle alpha-helical bundle" evidence="12">
    <location>
        <begin position="249"/>
        <end position="582"/>
    </location>
</feature>
<keyword evidence="11" id="KW-0175">Coiled coil</keyword>
<dbReference type="InterPro" id="IPR013167">
    <property type="entry name" value="COG4_M"/>
</dbReference>
<dbReference type="InterPro" id="IPR048684">
    <property type="entry name" value="COG4_C"/>
</dbReference>
<comment type="subcellular location">
    <subcellularLocation>
        <location evidence="2">Golgi apparatus membrane</location>
        <topology evidence="2">Peripheral membrane protein</topology>
        <orientation evidence="2">Cytoplasmic side</orientation>
    </subcellularLocation>
</comment>
<dbReference type="InterPro" id="IPR048682">
    <property type="entry name" value="COG4"/>
</dbReference>
<comment type="subunit">
    <text evidence="4">Component of the conserved oligomeric Golgi complex which is composed of eight different subunits and is required for normal Golgi morphology and localization.</text>
</comment>
<organism evidence="13 14">
    <name type="scientific">Caenorhabditis nigoni</name>
    <dbReference type="NCBI Taxonomy" id="1611254"/>
    <lineage>
        <taxon>Eukaryota</taxon>
        <taxon>Metazoa</taxon>
        <taxon>Ecdysozoa</taxon>
        <taxon>Nematoda</taxon>
        <taxon>Chromadorea</taxon>
        <taxon>Rhabditida</taxon>
        <taxon>Rhabditina</taxon>
        <taxon>Rhabditomorpha</taxon>
        <taxon>Rhabditoidea</taxon>
        <taxon>Rhabditidae</taxon>
        <taxon>Peloderinae</taxon>
        <taxon>Caenorhabditis</taxon>
    </lineage>
</organism>
<dbReference type="OrthoDB" id="47059at2759"/>
<feature type="coiled-coil region" evidence="11">
    <location>
        <begin position="459"/>
        <end position="489"/>
    </location>
</feature>
<evidence type="ECO:0000256" key="1">
    <source>
        <dbReference type="ARBA" id="ARBA00003627"/>
    </source>
</evidence>
<sequence>MLSELIIAGTLVINAFAVLNFNLSKNPEDVFGVVETNQVDSLGDRIRNFLKSLQYFRKYLSGVPAGRKNGARNSKDGKIEEKEEKEFDFSRKIRELRLELEIKKREEERIEKDIAIILEENTIDGGEQNRSFGLAVTRLNNNMLVVENSAKQLTSALKNISSLADTISGRVSALDVAKTRVVGCLQLAGDMRDLGVCAEGIDDAIRSEDFEIASQHIHRFLTLDQAVFQIREFKQKDATDSIRHSYEVLSSAKDRLSKILKSRLTEAVQKGDVAEMQRFVKLFPLIHEADEGLQRYSVFLNQKIDKLADENLAIMRAGGTDDNRRNVLYADTLFMFFEGVAEIIESNLPVLEHSYGLEKLLDFMFILQARIDEFFRRLIEEFDTRRRLSHLNRQVADVVHHKKSNAPEGLEDVPDALEVDAIASEICMMNTSVEMYWRFVSRRIGKNDADLARSPSGDGDEEEDEEARLERQRLRKEAKEQKMDQLLNRSRVGTKMQELIGHYCLLEHFYMMKSVQKAIKSDAKEDVGTLTSSLVDDVVFIIRKSIRRAAGSGNVDSVCATINNATALLDTVVHGSLHHDIQSGYVTSSNFASEAFIAYQQGKQVKEAAESQKEQFLLAVNNSAKLSELLIELQKGLISEWAGVKRPAVEKNKLEHSTTQIEESARKLAGLAKHGVEELFKSAFKSRIRQGADPYQNIDRQMTMQDVEYYEAHDPFMEHFLAQIDRLLVENEPNLFPDNYQTILLLTATEIARQIEGAVAKCQFNRYGALQLDREYRQICAYLTNVAGWSAREKIGRLGQIVALLNVETVDEAMEVWHNSKTMTTSTIRALSLPEVRKILALRADFPTVAIKSIE</sequence>
<evidence type="ECO:0000256" key="10">
    <source>
        <dbReference type="ARBA" id="ARBA00031340"/>
    </source>
</evidence>
<dbReference type="PANTHER" id="PTHR24016">
    <property type="entry name" value="CONSERVED OLIGOMERIC GOLGI COMPLEX SUBUNIT 4"/>
    <property type="match status" value="1"/>
</dbReference>
<evidence type="ECO:0000256" key="5">
    <source>
        <dbReference type="ARBA" id="ARBA00020975"/>
    </source>
</evidence>
<dbReference type="Proteomes" id="UP000230233">
    <property type="component" value="Chromosome II"/>
</dbReference>
<comment type="function">
    <text evidence="1">Required for normal Golgi function.</text>
</comment>
<evidence type="ECO:0000256" key="7">
    <source>
        <dbReference type="ARBA" id="ARBA00022927"/>
    </source>
</evidence>
<dbReference type="Gene3D" id="1.10.287.1060">
    <property type="entry name" value="ESAT-6-like"/>
    <property type="match status" value="1"/>
</dbReference>
<dbReference type="STRING" id="1611254.A0A2G5VCJ8"/>
<evidence type="ECO:0000256" key="9">
    <source>
        <dbReference type="ARBA" id="ARBA00023136"/>
    </source>
</evidence>
<gene>
    <name evidence="13" type="primary">Cni-cogc-4</name>
    <name evidence="13" type="synonym">Cnig_chr_II.g8083</name>
    <name evidence="13" type="ORF">B9Z55_008083</name>
</gene>
<keyword evidence="7" id="KW-0653">Protein transport</keyword>
<protein>
    <recommendedName>
        <fullName evidence="5">Conserved oligomeric Golgi complex subunit 4</fullName>
    </recommendedName>
    <alternativeName>
        <fullName evidence="10">Component of oligomeric Golgi complex 4</fullName>
    </alternativeName>
</protein>
<evidence type="ECO:0000256" key="2">
    <source>
        <dbReference type="ARBA" id="ARBA00004255"/>
    </source>
</evidence>
<keyword evidence="8" id="KW-0333">Golgi apparatus</keyword>
<evidence type="ECO:0000313" key="13">
    <source>
        <dbReference type="EMBL" id="PIC49493.1"/>
    </source>
</evidence>
<dbReference type="Pfam" id="PF20662">
    <property type="entry name" value="COG4_C"/>
    <property type="match status" value="1"/>
</dbReference>
<evidence type="ECO:0000256" key="8">
    <source>
        <dbReference type="ARBA" id="ARBA00023034"/>
    </source>
</evidence>
<dbReference type="Gene3D" id="1.20.58.1970">
    <property type="match status" value="1"/>
</dbReference>
<dbReference type="GO" id="GO:0015031">
    <property type="term" value="P:protein transport"/>
    <property type="evidence" value="ECO:0007669"/>
    <property type="project" value="UniProtKB-KW"/>
</dbReference>
<dbReference type="FunFam" id="1.20.58.1970:FF:000002">
    <property type="entry name" value="Oligomeric Golgi complex subunit"/>
    <property type="match status" value="1"/>
</dbReference>
<dbReference type="GO" id="GO:0017119">
    <property type="term" value="C:Golgi transport complex"/>
    <property type="evidence" value="ECO:0007669"/>
    <property type="project" value="TreeGrafter"/>
</dbReference>
<evidence type="ECO:0000313" key="14">
    <source>
        <dbReference type="Proteomes" id="UP000230233"/>
    </source>
</evidence>
<keyword evidence="9" id="KW-0472">Membrane</keyword>
<dbReference type="GO" id="GO:0006890">
    <property type="term" value="P:retrograde vesicle-mediated transport, Golgi to endoplasmic reticulum"/>
    <property type="evidence" value="ECO:0007669"/>
    <property type="project" value="TreeGrafter"/>
</dbReference>